<feature type="transmembrane region" description="Helical" evidence="1">
    <location>
        <begin position="176"/>
        <end position="198"/>
    </location>
</feature>
<evidence type="ECO:0000313" key="4">
    <source>
        <dbReference type="Proteomes" id="UP000294200"/>
    </source>
</evidence>
<dbReference type="InterPro" id="IPR000620">
    <property type="entry name" value="EamA_dom"/>
</dbReference>
<feature type="transmembrane region" description="Helical" evidence="1">
    <location>
        <begin position="116"/>
        <end position="135"/>
    </location>
</feature>
<keyword evidence="1" id="KW-0812">Transmembrane</keyword>
<dbReference type="Proteomes" id="UP000294200">
    <property type="component" value="Unassembled WGS sequence"/>
</dbReference>
<dbReference type="GO" id="GO:0016020">
    <property type="term" value="C:membrane"/>
    <property type="evidence" value="ECO:0007669"/>
    <property type="project" value="InterPro"/>
</dbReference>
<feature type="transmembrane region" description="Helical" evidence="1">
    <location>
        <begin position="210"/>
        <end position="230"/>
    </location>
</feature>
<dbReference type="SUPFAM" id="SSF103481">
    <property type="entry name" value="Multidrug resistance efflux transporter EmrE"/>
    <property type="match status" value="2"/>
</dbReference>
<keyword evidence="4" id="KW-1185">Reference proteome</keyword>
<feature type="domain" description="EamA" evidence="2">
    <location>
        <begin position="2"/>
        <end position="133"/>
    </location>
</feature>
<feature type="transmembrane region" description="Helical" evidence="1">
    <location>
        <begin position="30"/>
        <end position="49"/>
    </location>
</feature>
<evidence type="ECO:0000259" key="2">
    <source>
        <dbReference type="Pfam" id="PF00892"/>
    </source>
</evidence>
<proteinExistence type="predicted"/>
<dbReference type="AlphaFoldDB" id="A0A4R0XE25"/>
<evidence type="ECO:0000313" key="3">
    <source>
        <dbReference type="EMBL" id="TCG08713.1"/>
    </source>
</evidence>
<dbReference type="InterPro" id="IPR037185">
    <property type="entry name" value="EmrE-like"/>
</dbReference>
<feature type="transmembrane region" description="Helical" evidence="1">
    <location>
        <begin position="268"/>
        <end position="285"/>
    </location>
</feature>
<feature type="transmembrane region" description="Helical" evidence="1">
    <location>
        <begin position="61"/>
        <end position="82"/>
    </location>
</feature>
<comment type="caution">
    <text evidence="3">The sequence shown here is derived from an EMBL/GenBank/DDBJ whole genome shotgun (WGS) entry which is preliminary data.</text>
</comment>
<protein>
    <recommendedName>
        <fullName evidence="2">EamA domain-containing protein</fullName>
    </recommendedName>
</protein>
<organism evidence="3 4">
    <name type="scientific">Paraburkholderia steynii</name>
    <dbReference type="NCBI Taxonomy" id="1245441"/>
    <lineage>
        <taxon>Bacteria</taxon>
        <taxon>Pseudomonadati</taxon>
        <taxon>Pseudomonadota</taxon>
        <taxon>Betaproteobacteria</taxon>
        <taxon>Burkholderiales</taxon>
        <taxon>Burkholderiaceae</taxon>
        <taxon>Paraburkholderia</taxon>
    </lineage>
</organism>
<evidence type="ECO:0000256" key="1">
    <source>
        <dbReference type="SAM" id="Phobius"/>
    </source>
</evidence>
<dbReference type="EMBL" id="MWML01000027">
    <property type="protein sequence ID" value="TCG08713.1"/>
    <property type="molecule type" value="Genomic_DNA"/>
</dbReference>
<keyword evidence="1" id="KW-1133">Transmembrane helix</keyword>
<name>A0A4R0XE25_9BURK</name>
<accession>A0A4R0XE25</accession>
<gene>
    <name evidence="3" type="ORF">BZM27_10120</name>
</gene>
<feature type="transmembrane region" description="Helical" evidence="1">
    <location>
        <begin position="242"/>
        <end position="262"/>
    </location>
</feature>
<dbReference type="Pfam" id="PF00892">
    <property type="entry name" value="EamA"/>
    <property type="match status" value="2"/>
</dbReference>
<feature type="domain" description="EamA" evidence="2">
    <location>
        <begin position="150"/>
        <end position="285"/>
    </location>
</feature>
<dbReference type="PANTHER" id="PTHR22911">
    <property type="entry name" value="ACYL-MALONYL CONDENSING ENZYME-RELATED"/>
    <property type="match status" value="1"/>
</dbReference>
<sequence length="286" mass="29801">MGSILALLSSVCYGSADFLSGYSARRVSIGYVMLFNQVPALAITGLLAIATHGQLAGAADWWWSAAAGVSIAISLPALYMALGMGPMAVVAPVTALIGIVLPVLFGVLVAHERPSLQAYIGFLLGALAVLIVSGAEHGDRNAEDNTRLVKGLLLAVVAGSGIAATYICLKQVSLQAGFWSLAVARSVSLSLLIITALFSRRVTLEARPDFRGAVFIAIAGCLDASGTMLYKSALIYSQQLSIVATLVSLYPLTTVVLATTILREQLTWQRVLGVLLALSGIGLLVS</sequence>
<keyword evidence="1" id="KW-0472">Membrane</keyword>
<reference evidence="3 4" key="1">
    <citation type="submission" date="2017-02" db="EMBL/GenBank/DDBJ databases">
        <title>Paraburkholderia sophoroidis sp. nov. and Paraburkholderia steynii sp. nov. rhizobial symbionts of the fynbos legume Hypocalyptus sophoroides.</title>
        <authorList>
            <person name="Steenkamp E.T."/>
            <person name="Beukes C.W."/>
            <person name="Van Zyl E."/>
            <person name="Avontuur J."/>
            <person name="Chan W.Y."/>
            <person name="Hassen A."/>
            <person name="Palmer M."/>
            <person name="Mthombeni L."/>
            <person name="Phalane F."/>
            <person name="Sereme K."/>
            <person name="Venter S.N."/>
        </authorList>
    </citation>
    <scope>NUCLEOTIDE SEQUENCE [LARGE SCALE GENOMIC DNA]</scope>
    <source>
        <strain evidence="3 4">HC1.1ba</strain>
    </source>
</reference>
<feature type="transmembrane region" description="Helical" evidence="1">
    <location>
        <begin position="147"/>
        <end position="169"/>
    </location>
</feature>
<dbReference type="PANTHER" id="PTHR22911:SF137">
    <property type="entry name" value="SOLUTE CARRIER FAMILY 35 MEMBER G2-RELATED"/>
    <property type="match status" value="1"/>
</dbReference>
<dbReference type="Gene3D" id="1.10.3730.20">
    <property type="match status" value="1"/>
</dbReference>
<feature type="transmembrane region" description="Helical" evidence="1">
    <location>
        <begin position="88"/>
        <end position="109"/>
    </location>
</feature>